<dbReference type="RefSeq" id="XP_001415893.1">
    <property type="nucleotide sequence ID" value="XM_001415856.1"/>
</dbReference>
<evidence type="ECO:0000256" key="1">
    <source>
        <dbReference type="SAM" id="Phobius"/>
    </source>
</evidence>
<dbReference type="Proteomes" id="UP000001568">
    <property type="component" value="Chromosome 1"/>
</dbReference>
<protein>
    <submittedName>
        <fullName evidence="2">Uncharacterized protein</fullName>
    </submittedName>
</protein>
<dbReference type="OrthoDB" id="530344at2759"/>
<accession>A4RRF8</accession>
<feature type="transmembrane region" description="Helical" evidence="1">
    <location>
        <begin position="23"/>
        <end position="45"/>
    </location>
</feature>
<dbReference type="AlphaFoldDB" id="A4RRF8"/>
<name>A4RRF8_OSTLU</name>
<keyword evidence="3" id="KW-1185">Reference proteome</keyword>
<keyword evidence="1" id="KW-0472">Membrane</keyword>
<evidence type="ECO:0000313" key="2">
    <source>
        <dbReference type="EMBL" id="ABO94185.1"/>
    </source>
</evidence>
<dbReference type="GeneID" id="4999877"/>
<dbReference type="Gramene" id="ABO94185">
    <property type="protein sequence ID" value="ABO94185"/>
    <property type="gene ID" value="OSTLU_29002"/>
</dbReference>
<keyword evidence="1" id="KW-1133">Transmembrane helix</keyword>
<feature type="transmembrane region" description="Helical" evidence="1">
    <location>
        <begin position="57"/>
        <end position="78"/>
    </location>
</feature>
<dbReference type="EMBL" id="CP000581">
    <property type="protein sequence ID" value="ABO94185.1"/>
    <property type="molecule type" value="Genomic_DNA"/>
</dbReference>
<dbReference type="KEGG" id="olu:OSTLU_29002"/>
<dbReference type="HOGENOM" id="CLU_2053604_0_0_1"/>
<reference evidence="2 3" key="1">
    <citation type="journal article" date="2007" name="Proc. Natl. Acad. Sci. U.S.A.">
        <title>The tiny eukaryote Ostreococcus provides genomic insights into the paradox of plankton speciation.</title>
        <authorList>
            <person name="Palenik B."/>
            <person name="Grimwood J."/>
            <person name="Aerts A."/>
            <person name="Rouze P."/>
            <person name="Salamov A."/>
            <person name="Putnam N."/>
            <person name="Dupont C."/>
            <person name="Jorgensen R."/>
            <person name="Derelle E."/>
            <person name="Rombauts S."/>
            <person name="Zhou K."/>
            <person name="Otillar R."/>
            <person name="Merchant S.S."/>
            <person name="Podell S."/>
            <person name="Gaasterland T."/>
            <person name="Napoli C."/>
            <person name="Gendler K."/>
            <person name="Manuell A."/>
            <person name="Tai V."/>
            <person name="Vallon O."/>
            <person name="Piganeau G."/>
            <person name="Jancek S."/>
            <person name="Heijde M."/>
            <person name="Jabbari K."/>
            <person name="Bowler C."/>
            <person name="Lohr M."/>
            <person name="Robbens S."/>
            <person name="Werner G."/>
            <person name="Dubchak I."/>
            <person name="Pazour G.J."/>
            <person name="Ren Q."/>
            <person name="Paulsen I."/>
            <person name="Delwiche C."/>
            <person name="Schmutz J."/>
            <person name="Rokhsar D."/>
            <person name="Van de Peer Y."/>
            <person name="Moreau H."/>
            <person name="Grigoriev I.V."/>
        </authorList>
    </citation>
    <scope>NUCLEOTIDE SEQUENCE [LARGE SCALE GENOMIC DNA]</scope>
    <source>
        <strain evidence="2 3">CCE9901</strain>
    </source>
</reference>
<gene>
    <name evidence="2" type="ORF">OSTLU_29002</name>
</gene>
<sequence length="120" mass="12809">MPRGVLDVARGDRARARVATGDLARSIIAAFACATLAFAGGCALAHAEVARGHPVAFALFPTFGVAYLAACVPLAVAYTNPEDVRADLNACRPRDYAWLFRRTWGAFKDAEDGKVRGKDL</sequence>
<keyword evidence="1" id="KW-0812">Transmembrane</keyword>
<organism evidence="2 3">
    <name type="scientific">Ostreococcus lucimarinus (strain CCE9901)</name>
    <dbReference type="NCBI Taxonomy" id="436017"/>
    <lineage>
        <taxon>Eukaryota</taxon>
        <taxon>Viridiplantae</taxon>
        <taxon>Chlorophyta</taxon>
        <taxon>Mamiellophyceae</taxon>
        <taxon>Mamiellales</taxon>
        <taxon>Bathycoccaceae</taxon>
        <taxon>Ostreococcus</taxon>
    </lineage>
</organism>
<proteinExistence type="predicted"/>
<evidence type="ECO:0000313" key="3">
    <source>
        <dbReference type="Proteomes" id="UP000001568"/>
    </source>
</evidence>